<dbReference type="Gene3D" id="3.40.50.720">
    <property type="entry name" value="NAD(P)-binding Rossmann-like Domain"/>
    <property type="match status" value="1"/>
</dbReference>
<name>A0A8J7FGP7_9GAMM</name>
<evidence type="ECO:0000313" key="3">
    <source>
        <dbReference type="EMBL" id="MBE9399414.1"/>
    </source>
</evidence>
<proteinExistence type="inferred from homology"/>
<keyword evidence="2" id="KW-0560">Oxidoreductase</keyword>
<sequence>MLKDKVAVVTGAGSGMGEAVAVELARQGASVVLAGRTLEKLEKVAARITAEGGQALCVPTDVREPKQLRTLMATIEECYGRLDLAFNNAGGHGDLLPLHEISDEECQQVMDLNFAAVLYGMKYQIELMLKSGGGAIVNNASAFGLKGVAGLSPYVASKFAVVGLTRSAALDVADKNIRINAICPGATETPNYMRVTDGDVHAFDSMIPMGRIGQPKEVAQGVIWLLSEQSSYVTGSTLSVDGGMAAG</sequence>
<evidence type="ECO:0000256" key="2">
    <source>
        <dbReference type="ARBA" id="ARBA00023002"/>
    </source>
</evidence>
<dbReference type="PANTHER" id="PTHR24321">
    <property type="entry name" value="DEHYDROGENASES, SHORT CHAIN"/>
    <property type="match status" value="1"/>
</dbReference>
<dbReference type="GO" id="GO:0016491">
    <property type="term" value="F:oxidoreductase activity"/>
    <property type="evidence" value="ECO:0007669"/>
    <property type="project" value="UniProtKB-KW"/>
</dbReference>
<evidence type="ECO:0000256" key="1">
    <source>
        <dbReference type="ARBA" id="ARBA00006484"/>
    </source>
</evidence>
<dbReference type="EMBL" id="JADEYS010000027">
    <property type="protein sequence ID" value="MBE9399414.1"/>
    <property type="molecule type" value="Genomic_DNA"/>
</dbReference>
<dbReference type="InterPro" id="IPR020904">
    <property type="entry name" value="Sc_DH/Rdtase_CS"/>
</dbReference>
<comment type="similarity">
    <text evidence="1">Belongs to the short-chain dehydrogenases/reductases (SDR) family.</text>
</comment>
<organism evidence="3 4">
    <name type="scientific">Pontibacterium sinense</name>
    <dbReference type="NCBI Taxonomy" id="2781979"/>
    <lineage>
        <taxon>Bacteria</taxon>
        <taxon>Pseudomonadati</taxon>
        <taxon>Pseudomonadota</taxon>
        <taxon>Gammaproteobacteria</taxon>
        <taxon>Oceanospirillales</taxon>
        <taxon>Oceanospirillaceae</taxon>
        <taxon>Pontibacterium</taxon>
    </lineage>
</organism>
<dbReference type="NCBIfam" id="NF005559">
    <property type="entry name" value="PRK07231.1"/>
    <property type="match status" value="1"/>
</dbReference>
<protein>
    <submittedName>
        <fullName evidence="3">SDR family oxidoreductase</fullName>
    </submittedName>
</protein>
<dbReference type="SUPFAM" id="SSF51735">
    <property type="entry name" value="NAD(P)-binding Rossmann-fold domains"/>
    <property type="match status" value="1"/>
</dbReference>
<keyword evidence="4" id="KW-1185">Reference proteome</keyword>
<gene>
    <name evidence="3" type="ORF">IOQ59_19300</name>
</gene>
<dbReference type="PRINTS" id="PR00080">
    <property type="entry name" value="SDRFAMILY"/>
</dbReference>
<dbReference type="InterPro" id="IPR002347">
    <property type="entry name" value="SDR_fam"/>
</dbReference>
<dbReference type="Pfam" id="PF13561">
    <property type="entry name" value="adh_short_C2"/>
    <property type="match status" value="1"/>
</dbReference>
<dbReference type="CDD" id="cd05233">
    <property type="entry name" value="SDR_c"/>
    <property type="match status" value="1"/>
</dbReference>
<reference evidence="3" key="1">
    <citation type="submission" date="2020-10" db="EMBL/GenBank/DDBJ databases">
        <title>Bacterium isolated from coastal waters sediment.</title>
        <authorList>
            <person name="Chen R.-J."/>
            <person name="Lu D.-C."/>
            <person name="Zhu K.-L."/>
            <person name="Du Z.-J."/>
        </authorList>
    </citation>
    <scope>NUCLEOTIDE SEQUENCE</scope>
    <source>
        <strain evidence="3">N1Y112</strain>
    </source>
</reference>
<dbReference type="PANTHER" id="PTHR24321:SF8">
    <property type="entry name" value="ESTRADIOL 17-BETA-DEHYDROGENASE 8-RELATED"/>
    <property type="match status" value="1"/>
</dbReference>
<dbReference type="FunFam" id="3.40.50.720:FF:000084">
    <property type="entry name" value="Short-chain dehydrogenase reductase"/>
    <property type="match status" value="1"/>
</dbReference>
<dbReference type="InterPro" id="IPR036291">
    <property type="entry name" value="NAD(P)-bd_dom_sf"/>
</dbReference>
<comment type="caution">
    <text evidence="3">The sequence shown here is derived from an EMBL/GenBank/DDBJ whole genome shotgun (WGS) entry which is preliminary data.</text>
</comment>
<dbReference type="AlphaFoldDB" id="A0A8J7FGP7"/>
<dbReference type="Proteomes" id="UP000640333">
    <property type="component" value="Unassembled WGS sequence"/>
</dbReference>
<dbReference type="PRINTS" id="PR00081">
    <property type="entry name" value="GDHRDH"/>
</dbReference>
<evidence type="ECO:0000313" key="4">
    <source>
        <dbReference type="Proteomes" id="UP000640333"/>
    </source>
</evidence>
<accession>A0A8J7FGP7</accession>
<dbReference type="RefSeq" id="WP_193955109.1">
    <property type="nucleotide sequence ID" value="NZ_JADEYS010000027.1"/>
</dbReference>
<dbReference type="PROSITE" id="PS00061">
    <property type="entry name" value="ADH_SHORT"/>
    <property type="match status" value="1"/>
</dbReference>